<dbReference type="EMBL" id="ADCP02000002">
    <property type="protein sequence ID" value="EFV45914.1"/>
    <property type="molecule type" value="Genomic_DNA"/>
</dbReference>
<protein>
    <submittedName>
        <fullName evidence="1">Uncharacterized protein</fullName>
    </submittedName>
</protein>
<reference evidence="1 2" key="2">
    <citation type="submission" date="2013-04" db="EMBL/GenBank/DDBJ databases">
        <title>The Genome Sequence of Bilophila wadsworthia 3_1_6.</title>
        <authorList>
            <consortium name="The Broad Institute Genomics Platform"/>
            <person name="Earl A."/>
            <person name="Ward D."/>
            <person name="Feldgarden M."/>
            <person name="Gevers D."/>
            <person name="Sibley C."/>
            <person name="Strauss J."/>
            <person name="Allen-Vercoe E."/>
            <person name="Walker B."/>
            <person name="Young S."/>
            <person name="Zeng Q."/>
            <person name="Gargeya S."/>
            <person name="Fitzgerald M."/>
            <person name="Haas B."/>
            <person name="Abouelleil A."/>
            <person name="Allen A.W."/>
            <person name="Alvarado L."/>
            <person name="Arachchi H.M."/>
            <person name="Berlin A.M."/>
            <person name="Chapman S.B."/>
            <person name="Gainer-Dewar J."/>
            <person name="Goldberg J."/>
            <person name="Griggs A."/>
            <person name="Gujja S."/>
            <person name="Hansen M."/>
            <person name="Howarth C."/>
            <person name="Imamovic A."/>
            <person name="Ireland A."/>
            <person name="Larimer J."/>
            <person name="McCowan C."/>
            <person name="Murphy C."/>
            <person name="Pearson M."/>
            <person name="Poon T.W."/>
            <person name="Priest M."/>
            <person name="Roberts A."/>
            <person name="Saif S."/>
            <person name="Shea T."/>
            <person name="Sisk P."/>
            <person name="Sykes S."/>
            <person name="Wortman J."/>
            <person name="Nusbaum C."/>
            <person name="Birren B."/>
        </authorList>
    </citation>
    <scope>NUCLEOTIDE SEQUENCE [LARGE SCALE GENOMIC DNA]</scope>
    <source>
        <strain evidence="1 2">3_1_6</strain>
    </source>
</reference>
<dbReference type="RefSeq" id="WP_005024366.1">
    <property type="nucleotide sequence ID" value="NZ_KE150239.1"/>
</dbReference>
<sequence length="122" mass="13496">MSASLYASVGRTARQLINKFGKRMLYRQKKDGQVYNDQTMRYEPSIKDTPFKGIRKNAKIEENPELPIQLGDCIILAAASDLPVPAVPDQIIMDGETWSVVDSAPVAPGDTALVHNILIRRG</sequence>
<dbReference type="HOGENOM" id="CLU_2022254_0_0_7"/>
<proteinExistence type="predicted"/>
<dbReference type="GeneID" id="78086951"/>
<reference evidence="1 2" key="1">
    <citation type="submission" date="2010-10" db="EMBL/GenBank/DDBJ databases">
        <authorList>
            <consortium name="The Broad Institute Genome Sequencing Platform"/>
            <person name="Ward D."/>
            <person name="Earl A."/>
            <person name="Feldgarden M."/>
            <person name="Young S.K."/>
            <person name="Gargeya S."/>
            <person name="Zeng Q."/>
            <person name="Alvarado L."/>
            <person name="Berlin A."/>
            <person name="Bochicchio J."/>
            <person name="Chapman S.B."/>
            <person name="Chen Z."/>
            <person name="Freedman E."/>
            <person name="Gellesch M."/>
            <person name="Goldberg J."/>
            <person name="Griggs A."/>
            <person name="Gujja S."/>
            <person name="Heilman E."/>
            <person name="Heiman D."/>
            <person name="Howarth C."/>
            <person name="Mehta T."/>
            <person name="Neiman D."/>
            <person name="Pearson M."/>
            <person name="Roberts A."/>
            <person name="Saif S."/>
            <person name="Shea T."/>
            <person name="Shenoy N."/>
            <person name="Sisk P."/>
            <person name="Stolte C."/>
            <person name="Sykes S."/>
            <person name="White J."/>
            <person name="Yandava C."/>
            <person name="Allen-Vercoe E."/>
            <person name="Sibley C."/>
            <person name="Ambrose C.E."/>
            <person name="Strauss J."/>
            <person name="Daigneault M."/>
            <person name="Haas B."/>
            <person name="Nusbaum C."/>
            <person name="Birren B."/>
        </authorList>
    </citation>
    <scope>NUCLEOTIDE SEQUENCE [LARGE SCALE GENOMIC DNA]</scope>
    <source>
        <strain evidence="1 2">3_1_6</strain>
    </source>
</reference>
<dbReference type="AlphaFoldDB" id="E5Y251"/>
<organism evidence="1 2">
    <name type="scientific">Bilophila wadsworthia (strain 3_1_6)</name>
    <dbReference type="NCBI Taxonomy" id="563192"/>
    <lineage>
        <taxon>Bacteria</taxon>
        <taxon>Pseudomonadati</taxon>
        <taxon>Thermodesulfobacteriota</taxon>
        <taxon>Desulfovibrionia</taxon>
        <taxon>Desulfovibrionales</taxon>
        <taxon>Desulfovibrionaceae</taxon>
        <taxon>Bilophila</taxon>
    </lineage>
</organism>
<evidence type="ECO:0000313" key="2">
    <source>
        <dbReference type="Proteomes" id="UP000006034"/>
    </source>
</evidence>
<comment type="caution">
    <text evidence="1">The sequence shown here is derived from an EMBL/GenBank/DDBJ whole genome shotgun (WGS) entry which is preliminary data.</text>
</comment>
<gene>
    <name evidence="1" type="ORF">HMPREF0179_00261</name>
</gene>
<evidence type="ECO:0000313" key="1">
    <source>
        <dbReference type="EMBL" id="EFV45914.1"/>
    </source>
</evidence>
<keyword evidence="2" id="KW-1185">Reference proteome</keyword>
<dbReference type="STRING" id="563192.HMPREF0179_00261"/>
<dbReference type="Proteomes" id="UP000006034">
    <property type="component" value="Unassembled WGS sequence"/>
</dbReference>
<name>E5Y251_BILW3</name>
<accession>E5Y251</accession>